<dbReference type="AlphaFoldDB" id="A2EQG5"/>
<dbReference type="OrthoDB" id="423343at2759"/>
<gene>
    <name evidence="3" type="ORF">TVAG_108410</name>
</gene>
<name>A2EQG5_TRIV3</name>
<organism evidence="3 4">
    <name type="scientific">Trichomonas vaginalis (strain ATCC PRA-98 / G3)</name>
    <dbReference type="NCBI Taxonomy" id="412133"/>
    <lineage>
        <taxon>Eukaryota</taxon>
        <taxon>Metamonada</taxon>
        <taxon>Parabasalia</taxon>
        <taxon>Trichomonadida</taxon>
        <taxon>Trichomonadidae</taxon>
        <taxon>Trichomonas</taxon>
    </lineage>
</organism>
<dbReference type="KEGG" id="tva:4762973"/>
<feature type="region of interest" description="Disordered" evidence="2">
    <location>
        <begin position="191"/>
        <end position="216"/>
    </location>
</feature>
<dbReference type="STRING" id="5722.A2EQG5"/>
<dbReference type="SUPFAM" id="SSF82185">
    <property type="entry name" value="Histone H3 K4-specific methyltransferase SET7/9 N-terminal domain"/>
    <property type="match status" value="2"/>
</dbReference>
<evidence type="ECO:0000256" key="1">
    <source>
        <dbReference type="ARBA" id="ARBA00022737"/>
    </source>
</evidence>
<dbReference type="SMART" id="SM00698">
    <property type="entry name" value="MORN"/>
    <property type="match status" value="6"/>
</dbReference>
<evidence type="ECO:0000256" key="2">
    <source>
        <dbReference type="SAM" id="MobiDB-lite"/>
    </source>
</evidence>
<keyword evidence="4" id="KW-1185">Reference proteome</keyword>
<dbReference type="VEuPathDB" id="TrichDB:TVAG_108410"/>
<dbReference type="OMA" id="IYEGAWF"/>
<dbReference type="SMR" id="A2EQG5"/>
<dbReference type="EMBL" id="DS113457">
    <property type="protein sequence ID" value="EAY05107.1"/>
    <property type="molecule type" value="Genomic_DNA"/>
</dbReference>
<feature type="compositionally biased region" description="Acidic residues" evidence="2">
    <location>
        <begin position="191"/>
        <end position="212"/>
    </location>
</feature>
<dbReference type="RefSeq" id="XP_001317330.1">
    <property type="nucleotide sequence ID" value="XM_001317295.1"/>
</dbReference>
<dbReference type="PANTHER" id="PTHR43215:SF14">
    <property type="entry name" value="RADIAL SPOKE HEAD 1 HOMOLOG"/>
    <property type="match status" value="1"/>
</dbReference>
<evidence type="ECO:0000313" key="3">
    <source>
        <dbReference type="EMBL" id="EAY05107.1"/>
    </source>
</evidence>
<dbReference type="InParanoid" id="A2EQG5"/>
<dbReference type="Pfam" id="PF02493">
    <property type="entry name" value="MORN"/>
    <property type="match status" value="6"/>
</dbReference>
<dbReference type="eggNOG" id="KOG0231">
    <property type="taxonomic scope" value="Eukaryota"/>
</dbReference>
<dbReference type="Proteomes" id="UP000001542">
    <property type="component" value="Unassembled WGS sequence"/>
</dbReference>
<reference evidence="3" key="1">
    <citation type="submission" date="2006-10" db="EMBL/GenBank/DDBJ databases">
        <authorList>
            <person name="Amadeo P."/>
            <person name="Zhao Q."/>
            <person name="Wortman J."/>
            <person name="Fraser-Liggett C."/>
            <person name="Carlton J."/>
        </authorList>
    </citation>
    <scope>NUCLEOTIDE SEQUENCE</scope>
    <source>
        <strain evidence="3">G3</strain>
    </source>
</reference>
<evidence type="ECO:0000313" key="4">
    <source>
        <dbReference type="Proteomes" id="UP000001542"/>
    </source>
</evidence>
<accession>A2EQG5</accession>
<dbReference type="InterPro" id="IPR003409">
    <property type="entry name" value="MORN"/>
</dbReference>
<reference evidence="3" key="2">
    <citation type="journal article" date="2007" name="Science">
        <title>Draft genome sequence of the sexually transmitted pathogen Trichomonas vaginalis.</title>
        <authorList>
            <person name="Carlton J.M."/>
            <person name="Hirt R.P."/>
            <person name="Silva J.C."/>
            <person name="Delcher A.L."/>
            <person name="Schatz M."/>
            <person name="Zhao Q."/>
            <person name="Wortman J.R."/>
            <person name="Bidwell S.L."/>
            <person name="Alsmark U.C.M."/>
            <person name="Besteiro S."/>
            <person name="Sicheritz-Ponten T."/>
            <person name="Noel C.J."/>
            <person name="Dacks J.B."/>
            <person name="Foster P.G."/>
            <person name="Simillion C."/>
            <person name="Van de Peer Y."/>
            <person name="Miranda-Saavedra D."/>
            <person name="Barton G.J."/>
            <person name="Westrop G.D."/>
            <person name="Mueller S."/>
            <person name="Dessi D."/>
            <person name="Fiori P.L."/>
            <person name="Ren Q."/>
            <person name="Paulsen I."/>
            <person name="Zhang H."/>
            <person name="Bastida-Corcuera F.D."/>
            <person name="Simoes-Barbosa A."/>
            <person name="Brown M.T."/>
            <person name="Hayes R.D."/>
            <person name="Mukherjee M."/>
            <person name="Okumura C.Y."/>
            <person name="Schneider R."/>
            <person name="Smith A.J."/>
            <person name="Vanacova S."/>
            <person name="Villalvazo M."/>
            <person name="Haas B.J."/>
            <person name="Pertea M."/>
            <person name="Feldblyum T.V."/>
            <person name="Utterback T.R."/>
            <person name="Shu C.L."/>
            <person name="Osoegawa K."/>
            <person name="de Jong P.J."/>
            <person name="Hrdy I."/>
            <person name="Horvathova L."/>
            <person name="Zubacova Z."/>
            <person name="Dolezal P."/>
            <person name="Malik S.B."/>
            <person name="Logsdon J.M. Jr."/>
            <person name="Henze K."/>
            <person name="Gupta A."/>
            <person name="Wang C.C."/>
            <person name="Dunne R.L."/>
            <person name="Upcroft J.A."/>
            <person name="Upcroft P."/>
            <person name="White O."/>
            <person name="Salzberg S.L."/>
            <person name="Tang P."/>
            <person name="Chiu C.-H."/>
            <person name="Lee Y.-S."/>
            <person name="Embley T.M."/>
            <person name="Coombs G.H."/>
            <person name="Mottram J.C."/>
            <person name="Tachezy J."/>
            <person name="Fraser-Liggett C.M."/>
            <person name="Johnson P.J."/>
        </authorList>
    </citation>
    <scope>NUCLEOTIDE SEQUENCE [LARGE SCALE GENOMIC DNA]</scope>
    <source>
        <strain evidence="3">G3</strain>
    </source>
</reference>
<sequence length="248" mass="28876">MGDEEEDQLDIGVYEGERDEAGQRSGYGKMIFSNGDIYEGMYLNGMRNGKGRYTWKKGGMYEGEYVNHKRQGFGIMHYPDNSTYQGIWFENWRHGKGIYTYPNGDTYEGDWQYGRRHGHGVYTVVSDGSVFEGEYRRGRRHGVMKWTTKHGLVYTGVFQNDQPLGRAKWEVQGKTIAQHGEYAQIDGEIEEEEANEEQPEEDVLDEVVEPEEEKPKKVLTKWKPDVELNNNFDELNTKPTWYLRAVEE</sequence>
<dbReference type="VEuPathDB" id="TrichDB:TVAGG3_0214430"/>
<dbReference type="Gene3D" id="2.20.110.10">
    <property type="entry name" value="Histone H3 K4-specific methyltransferase SET7/9 N-terminal domain"/>
    <property type="match status" value="2"/>
</dbReference>
<keyword evidence="1" id="KW-0677">Repeat</keyword>
<proteinExistence type="predicted"/>
<dbReference type="PANTHER" id="PTHR43215">
    <property type="entry name" value="RADIAL SPOKE HEAD 1 HOMOLOG"/>
    <property type="match status" value="1"/>
</dbReference>
<protein>
    <submittedName>
        <fullName evidence="3">Meichroacidin, putative</fullName>
    </submittedName>
</protein>